<organism evidence="2 3">
    <name type="scientific">Nephila pilipes</name>
    <name type="common">Giant wood spider</name>
    <name type="synonym">Nephila maculata</name>
    <dbReference type="NCBI Taxonomy" id="299642"/>
    <lineage>
        <taxon>Eukaryota</taxon>
        <taxon>Metazoa</taxon>
        <taxon>Ecdysozoa</taxon>
        <taxon>Arthropoda</taxon>
        <taxon>Chelicerata</taxon>
        <taxon>Arachnida</taxon>
        <taxon>Araneae</taxon>
        <taxon>Araneomorphae</taxon>
        <taxon>Entelegynae</taxon>
        <taxon>Araneoidea</taxon>
        <taxon>Nephilidae</taxon>
        <taxon>Nephila</taxon>
    </lineage>
</organism>
<feature type="transmembrane region" description="Helical" evidence="1">
    <location>
        <begin position="29"/>
        <end position="51"/>
    </location>
</feature>
<sequence length="168" mass="18823">MQISNHITTIEKYTKILSDYSNIEKKIHLLKGTLSISLLLILSICFCNLYTTLSSSIQGIPSILHTLVLSSNALTGVIIIFSLTIVSDRIPEYMSDIRTLAGFLIDAYPYHNFNDLEEVVILKKIKKKKVIYLSAGGVVYIKRSFLLSAFGTLFTYGLLVVNLKKNTD</sequence>
<keyword evidence="3" id="KW-1185">Reference proteome</keyword>
<reference evidence="2" key="1">
    <citation type="submission" date="2020-08" db="EMBL/GenBank/DDBJ databases">
        <title>Multicomponent nature underlies the extraordinary mechanical properties of spider dragline silk.</title>
        <authorList>
            <person name="Kono N."/>
            <person name="Nakamura H."/>
            <person name="Mori M."/>
            <person name="Yoshida Y."/>
            <person name="Ohtoshi R."/>
            <person name="Malay A.D."/>
            <person name="Moran D.A.P."/>
            <person name="Tomita M."/>
            <person name="Numata K."/>
            <person name="Arakawa K."/>
        </authorList>
    </citation>
    <scope>NUCLEOTIDE SEQUENCE</scope>
</reference>
<feature type="transmembrane region" description="Helical" evidence="1">
    <location>
        <begin position="63"/>
        <end position="86"/>
    </location>
</feature>
<evidence type="ECO:0000313" key="2">
    <source>
        <dbReference type="EMBL" id="GFS82248.1"/>
    </source>
</evidence>
<keyword evidence="1" id="KW-0812">Transmembrane</keyword>
<protein>
    <recommendedName>
        <fullName evidence="4">Gustatory receptor</fullName>
    </recommendedName>
</protein>
<feature type="transmembrane region" description="Helical" evidence="1">
    <location>
        <begin position="130"/>
        <end position="159"/>
    </location>
</feature>
<dbReference type="Proteomes" id="UP000887013">
    <property type="component" value="Unassembled WGS sequence"/>
</dbReference>
<gene>
    <name evidence="2" type="primary">AVEN_250340_1</name>
    <name evidence="2" type="ORF">NPIL_576601</name>
</gene>
<name>A0A8X6T628_NEPPI</name>
<evidence type="ECO:0000313" key="3">
    <source>
        <dbReference type="Proteomes" id="UP000887013"/>
    </source>
</evidence>
<evidence type="ECO:0008006" key="4">
    <source>
        <dbReference type="Google" id="ProtNLM"/>
    </source>
</evidence>
<comment type="caution">
    <text evidence="2">The sequence shown here is derived from an EMBL/GenBank/DDBJ whole genome shotgun (WGS) entry which is preliminary data.</text>
</comment>
<keyword evidence="1" id="KW-1133">Transmembrane helix</keyword>
<dbReference type="EMBL" id="BMAW01051778">
    <property type="protein sequence ID" value="GFS82248.1"/>
    <property type="molecule type" value="Genomic_DNA"/>
</dbReference>
<keyword evidence="1" id="KW-0472">Membrane</keyword>
<accession>A0A8X6T628</accession>
<proteinExistence type="predicted"/>
<evidence type="ECO:0000256" key="1">
    <source>
        <dbReference type="SAM" id="Phobius"/>
    </source>
</evidence>
<dbReference type="AlphaFoldDB" id="A0A8X6T628"/>
<dbReference type="OrthoDB" id="6459742at2759"/>